<dbReference type="InterPro" id="IPR005835">
    <property type="entry name" value="NTP_transferase_dom"/>
</dbReference>
<accession>A0A0S6UEJ7</accession>
<feature type="region of interest" description="Disordered" evidence="1">
    <location>
        <begin position="51"/>
        <end position="75"/>
    </location>
</feature>
<dbReference type="Gene3D" id="2.160.10.10">
    <property type="entry name" value="Hexapeptide repeat proteins"/>
    <property type="match status" value="1"/>
</dbReference>
<feature type="domain" description="Nucleotidyl transferase" evidence="2">
    <location>
        <begin position="78"/>
        <end position="130"/>
    </location>
</feature>
<reference evidence="3" key="1">
    <citation type="journal article" date="2014" name="Gene">
        <title>Genome-guided analysis of transformation efficiency and carbon dioxide assimilation by Moorella thermoacetica Y72.</title>
        <authorList>
            <person name="Tsukahara K."/>
            <person name="Kita A."/>
            <person name="Nakashimada Y."/>
            <person name="Hoshino T."/>
            <person name="Murakami K."/>
        </authorList>
    </citation>
    <scope>NUCLEOTIDE SEQUENCE [LARGE SCALE GENOMIC DNA]</scope>
    <source>
        <strain evidence="3">Y72</strain>
    </source>
</reference>
<dbReference type="SUPFAM" id="SSF53448">
    <property type="entry name" value="Nucleotide-diphospho-sugar transferases"/>
    <property type="match status" value="1"/>
</dbReference>
<feature type="region of interest" description="Disordered" evidence="1">
    <location>
        <begin position="1"/>
        <end position="26"/>
    </location>
</feature>
<evidence type="ECO:0000259" key="2">
    <source>
        <dbReference type="Pfam" id="PF00483"/>
    </source>
</evidence>
<dbReference type="PANTHER" id="PTHR42883">
    <property type="entry name" value="GLUCOSE-1-PHOSPHATE THYMIDYLTRANSFERASE"/>
    <property type="match status" value="1"/>
</dbReference>
<organism evidence="3">
    <name type="scientific">Moorella thermoacetica Y72</name>
    <dbReference type="NCBI Taxonomy" id="1325331"/>
    <lineage>
        <taxon>Bacteria</taxon>
        <taxon>Bacillati</taxon>
        <taxon>Bacillota</taxon>
        <taxon>Clostridia</taxon>
        <taxon>Neomoorellales</taxon>
        <taxon>Neomoorellaceae</taxon>
        <taxon>Neomoorella</taxon>
    </lineage>
</organism>
<dbReference type="PANTHER" id="PTHR42883:SF2">
    <property type="entry name" value="THYMIDYLYLTRANSFERASE"/>
    <property type="match status" value="1"/>
</dbReference>
<name>A0A0S6UEJ7_NEOTH</name>
<protein>
    <submittedName>
        <fullName evidence="3">dTDP-glucose pyrophosphorylase</fullName>
    </submittedName>
</protein>
<gene>
    <name evidence="3" type="ORF">MTY_1282</name>
</gene>
<dbReference type="InterPro" id="IPR029044">
    <property type="entry name" value="Nucleotide-diphossugar_trans"/>
</dbReference>
<dbReference type="Proteomes" id="UP000063718">
    <property type="component" value="Unassembled WGS sequence"/>
</dbReference>
<dbReference type="EMBL" id="DF238840">
    <property type="protein sequence ID" value="GAF25945.1"/>
    <property type="molecule type" value="Genomic_DNA"/>
</dbReference>
<dbReference type="Pfam" id="PF00483">
    <property type="entry name" value="NTP_transferase"/>
    <property type="match status" value="1"/>
</dbReference>
<proteinExistence type="predicted"/>
<dbReference type="Gene3D" id="3.90.550.10">
    <property type="entry name" value="Spore Coat Polysaccharide Biosynthesis Protein SpsA, Chain A"/>
    <property type="match status" value="1"/>
</dbReference>
<evidence type="ECO:0000256" key="1">
    <source>
        <dbReference type="SAM" id="MobiDB-lite"/>
    </source>
</evidence>
<dbReference type="AlphaFoldDB" id="A0A0S6UEJ7"/>
<evidence type="ECO:0000313" key="3">
    <source>
        <dbReference type="EMBL" id="GAF25945.1"/>
    </source>
</evidence>
<sequence>MDGNESPDSVRGQGYAPAPPYLHDGQAAHPRSQQAYYLFCPGPDCRGGDSRYRRDHLPGNGDPGQGCPGGRVPLGSANNLKPSWRGELEITDAIQELLNMGYNVAARKVEGWWLDTGKKDDILEANRAVLDAYARLEIRGEVDARSHLSGRVEIGAGTVVKNSVVRGPVVIGRDCVVENCFIGPFTAVGDNCRLYNVGIEHSVILEGCEIKDVQRIEDSLLGKSARVCHAGDNRRALRMFLGDDAELVI</sequence>